<keyword evidence="2" id="KW-1185">Reference proteome</keyword>
<name>A0A913YTG5_EXADI</name>
<dbReference type="Pfam" id="PF00090">
    <property type="entry name" value="TSP_1"/>
    <property type="match status" value="1"/>
</dbReference>
<dbReference type="EnsemblMetazoa" id="XM_028662678.1">
    <property type="protein sequence ID" value="XP_028518479.1"/>
    <property type="gene ID" value="LOC114576303"/>
</dbReference>
<dbReference type="SUPFAM" id="SSF82895">
    <property type="entry name" value="TSP-1 type 1 repeat"/>
    <property type="match status" value="1"/>
</dbReference>
<reference evidence="1" key="1">
    <citation type="submission" date="2022-11" db="UniProtKB">
        <authorList>
            <consortium name="EnsemblMetazoa"/>
        </authorList>
    </citation>
    <scope>IDENTIFICATION</scope>
</reference>
<evidence type="ECO:0000313" key="1">
    <source>
        <dbReference type="EnsemblMetazoa" id="XP_028518479.1"/>
    </source>
</evidence>
<organism evidence="1 2">
    <name type="scientific">Exaiptasia diaphana</name>
    <name type="common">Tropical sea anemone</name>
    <name type="synonym">Aiptasia pulchella</name>
    <dbReference type="NCBI Taxonomy" id="2652724"/>
    <lineage>
        <taxon>Eukaryota</taxon>
        <taxon>Metazoa</taxon>
        <taxon>Cnidaria</taxon>
        <taxon>Anthozoa</taxon>
        <taxon>Hexacorallia</taxon>
        <taxon>Actiniaria</taxon>
        <taxon>Aiptasiidae</taxon>
        <taxon>Exaiptasia</taxon>
    </lineage>
</organism>
<dbReference type="AlphaFoldDB" id="A0A913YTG5"/>
<dbReference type="OrthoDB" id="5966059at2759"/>
<dbReference type="RefSeq" id="XP_028518479.1">
    <property type="nucleotide sequence ID" value="XM_028662678.1"/>
</dbReference>
<sequence>MDKCVISSNLNLIISGYGKGSKYGPWTACDQVCGHNGKQTRRLNCNSRKGCLGPRQEYRDCNSVNCPQPCSFDGILLQLLHSLNLNISVNNNHLVAAFSQVVEAMSDAGSSSDVTNDFLIKRIKYLL</sequence>
<proteinExistence type="predicted"/>
<dbReference type="Gene3D" id="2.20.100.10">
    <property type="entry name" value="Thrombospondin type-1 (TSP1) repeat"/>
    <property type="match status" value="1"/>
</dbReference>
<dbReference type="PROSITE" id="PS50092">
    <property type="entry name" value="TSP1"/>
    <property type="match status" value="1"/>
</dbReference>
<dbReference type="KEGG" id="epa:114576303"/>
<protein>
    <submittedName>
        <fullName evidence="1">Uncharacterized protein</fullName>
    </submittedName>
</protein>
<dbReference type="SMART" id="SM00209">
    <property type="entry name" value="TSP1"/>
    <property type="match status" value="1"/>
</dbReference>
<dbReference type="Proteomes" id="UP000887567">
    <property type="component" value="Unplaced"/>
</dbReference>
<evidence type="ECO:0000313" key="2">
    <source>
        <dbReference type="Proteomes" id="UP000887567"/>
    </source>
</evidence>
<dbReference type="GeneID" id="114576303"/>
<accession>A0A913YTG5</accession>
<dbReference type="InterPro" id="IPR036383">
    <property type="entry name" value="TSP1_rpt_sf"/>
</dbReference>
<dbReference type="InterPro" id="IPR000884">
    <property type="entry name" value="TSP1_rpt"/>
</dbReference>